<dbReference type="InterPro" id="IPR002818">
    <property type="entry name" value="DJ-1/PfpI"/>
</dbReference>
<evidence type="ECO:0000313" key="6">
    <source>
        <dbReference type="EMBL" id="MBO0132238.1"/>
    </source>
</evidence>
<dbReference type="SUPFAM" id="SSF46689">
    <property type="entry name" value="Homeodomain-like"/>
    <property type="match status" value="2"/>
</dbReference>
<protein>
    <submittedName>
        <fullName evidence="6">GlxA family transcriptional regulator</fullName>
    </submittedName>
</protein>
<evidence type="ECO:0000259" key="5">
    <source>
        <dbReference type="PROSITE" id="PS01124"/>
    </source>
</evidence>
<evidence type="ECO:0000256" key="1">
    <source>
        <dbReference type="ARBA" id="ARBA00023015"/>
    </source>
</evidence>
<dbReference type="SUPFAM" id="SSF52317">
    <property type="entry name" value="Class I glutamine amidotransferase-like"/>
    <property type="match status" value="1"/>
</dbReference>
<keyword evidence="1" id="KW-0805">Transcription regulation</keyword>
<keyword evidence="7" id="KW-1185">Reference proteome</keyword>
<dbReference type="RefSeq" id="WP_207134679.1">
    <property type="nucleotide sequence ID" value="NZ_JAFLNA010000008.1"/>
</dbReference>
<evidence type="ECO:0000313" key="7">
    <source>
        <dbReference type="Proteomes" id="UP000664699"/>
    </source>
</evidence>
<dbReference type="PROSITE" id="PS01124">
    <property type="entry name" value="HTH_ARAC_FAMILY_2"/>
    <property type="match status" value="1"/>
</dbReference>
<feature type="region of interest" description="Disordered" evidence="4">
    <location>
        <begin position="220"/>
        <end position="246"/>
    </location>
</feature>
<feature type="compositionally biased region" description="Basic and acidic residues" evidence="4">
    <location>
        <begin position="220"/>
        <end position="229"/>
    </location>
</feature>
<reference evidence="6 7" key="1">
    <citation type="submission" date="2021-03" db="EMBL/GenBank/DDBJ databases">
        <title>Whole genome sequence of Agrobacterium sp. strain Rnr.</title>
        <authorList>
            <person name="Mafakheri H."/>
            <person name="Taghavi S.M."/>
            <person name="Nemanja K."/>
            <person name="Osdaghi E."/>
        </authorList>
    </citation>
    <scope>NUCLEOTIDE SEQUENCE [LARGE SCALE GENOMIC DNA]</scope>
    <source>
        <strain evidence="6 7">Rnr</strain>
    </source>
</reference>
<evidence type="ECO:0000256" key="3">
    <source>
        <dbReference type="ARBA" id="ARBA00023163"/>
    </source>
</evidence>
<evidence type="ECO:0000256" key="2">
    <source>
        <dbReference type="ARBA" id="ARBA00023125"/>
    </source>
</evidence>
<feature type="domain" description="HTH araC/xylS-type" evidence="5">
    <location>
        <begin position="133"/>
        <end position="231"/>
    </location>
</feature>
<dbReference type="InterPro" id="IPR009057">
    <property type="entry name" value="Homeodomain-like_sf"/>
</dbReference>
<dbReference type="PANTHER" id="PTHR46796">
    <property type="entry name" value="HTH-TYPE TRANSCRIPTIONAL ACTIVATOR RHAS-RELATED"/>
    <property type="match status" value="1"/>
</dbReference>
<dbReference type="InterPro" id="IPR018060">
    <property type="entry name" value="HTH_AraC"/>
</dbReference>
<dbReference type="PROSITE" id="PS00041">
    <property type="entry name" value="HTH_ARAC_FAMILY_1"/>
    <property type="match status" value="1"/>
</dbReference>
<dbReference type="Pfam" id="PF12833">
    <property type="entry name" value="HTH_18"/>
    <property type="match status" value="1"/>
</dbReference>
<dbReference type="CDD" id="cd03136">
    <property type="entry name" value="GATase1_AraC_ArgR_like"/>
    <property type="match status" value="1"/>
</dbReference>
<dbReference type="Gene3D" id="3.40.50.880">
    <property type="match status" value="1"/>
</dbReference>
<dbReference type="InterPro" id="IPR050204">
    <property type="entry name" value="AraC_XylS_family_regulators"/>
</dbReference>
<comment type="caution">
    <text evidence="6">The sequence shown here is derived from an EMBL/GenBank/DDBJ whole genome shotgun (WGS) entry which is preliminary data.</text>
</comment>
<dbReference type="InterPro" id="IPR018062">
    <property type="entry name" value="HTH_AraC-typ_CS"/>
</dbReference>
<name>A0ABS3EKV7_9HYPH</name>
<dbReference type="SMART" id="SM00342">
    <property type="entry name" value="HTH_ARAC"/>
    <property type="match status" value="1"/>
</dbReference>
<keyword evidence="3" id="KW-0804">Transcription</keyword>
<evidence type="ECO:0000256" key="4">
    <source>
        <dbReference type="SAM" id="MobiDB-lite"/>
    </source>
</evidence>
<organism evidence="6 7">
    <name type="scientific">Agrobacterium burrii</name>
    <dbReference type="NCBI Taxonomy" id="2815339"/>
    <lineage>
        <taxon>Bacteria</taxon>
        <taxon>Pseudomonadati</taxon>
        <taxon>Pseudomonadota</taxon>
        <taxon>Alphaproteobacteria</taxon>
        <taxon>Hyphomicrobiales</taxon>
        <taxon>Rhizobiaceae</taxon>
        <taxon>Rhizobium/Agrobacterium group</taxon>
        <taxon>Agrobacterium</taxon>
        <taxon>Agrobacterium tumefaciens complex</taxon>
    </lineage>
</organism>
<dbReference type="Proteomes" id="UP000664699">
    <property type="component" value="Unassembled WGS sequence"/>
</dbReference>
<dbReference type="Pfam" id="PF01965">
    <property type="entry name" value="DJ-1_PfpI"/>
    <property type="match status" value="1"/>
</dbReference>
<sequence>MHVDKSLDQWLRECRAQRIALGAICTGPHLLAKAGLLVDKRCTIHWENYPSFAEAFSDAQARPQLYEVDDGIYTCAGGTSSLDMMLHIVSEHHGPDVARKICQMAIVGAVRHKSERQRLPFSLSQDIKHRTLQAAIELMAENVTQTLPMDLLAKKVGISRRQMERQFHSNTGCSPSRFYVKLRVERARSLLEQTAMPVVDVAVACGFTSSSHFAKVYRTNEGESPIETRKPKRAKDLMASSAAMSA</sequence>
<accession>A0ABS3EKV7</accession>
<dbReference type="InterPro" id="IPR029062">
    <property type="entry name" value="Class_I_gatase-like"/>
</dbReference>
<dbReference type="Gene3D" id="1.10.10.60">
    <property type="entry name" value="Homeodomain-like"/>
    <property type="match status" value="1"/>
</dbReference>
<keyword evidence="2" id="KW-0238">DNA-binding</keyword>
<proteinExistence type="predicted"/>
<gene>
    <name evidence="6" type="ORF">JZX89_16005</name>
</gene>
<dbReference type="EMBL" id="JAFLNA010000008">
    <property type="protein sequence ID" value="MBO0132238.1"/>
    <property type="molecule type" value="Genomic_DNA"/>
</dbReference>